<evidence type="ECO:0000259" key="11">
    <source>
        <dbReference type="SMART" id="SM00934"/>
    </source>
</evidence>
<feature type="active site" description="For OMPdecase activity" evidence="8">
    <location>
        <position position="63"/>
    </location>
</feature>
<evidence type="ECO:0000256" key="9">
    <source>
        <dbReference type="PIRSR" id="PIRSR614732-2"/>
    </source>
</evidence>
<dbReference type="InterPro" id="IPR018089">
    <property type="entry name" value="OMPdecase_AS"/>
</dbReference>
<dbReference type="InterPro" id="IPR014732">
    <property type="entry name" value="OMPdecase"/>
</dbReference>
<dbReference type="SMART" id="SM00934">
    <property type="entry name" value="OMPdecase"/>
    <property type="match status" value="1"/>
</dbReference>
<feature type="binding site" evidence="7">
    <location>
        <begin position="63"/>
        <end position="72"/>
    </location>
    <ligand>
        <name>substrate</name>
    </ligand>
</feature>
<dbReference type="GO" id="GO:0044205">
    <property type="term" value="P:'de novo' UMP biosynthetic process"/>
    <property type="evidence" value="ECO:0007669"/>
    <property type="project" value="UniProtKB-UniRule"/>
</dbReference>
<dbReference type="NCBIfam" id="TIGR01740">
    <property type="entry name" value="pyrF"/>
    <property type="match status" value="1"/>
</dbReference>
<dbReference type="AlphaFoldDB" id="A0A832GRL1"/>
<name>A0A832GRL1_9BACT</name>
<feature type="active site" description="Proton donor" evidence="7">
    <location>
        <position position="65"/>
    </location>
</feature>
<dbReference type="GO" id="GO:0004590">
    <property type="term" value="F:orotidine-5'-phosphate decarboxylase activity"/>
    <property type="evidence" value="ECO:0007669"/>
    <property type="project" value="UniProtKB-UniRule"/>
</dbReference>
<accession>A0A832GRL1</accession>
<feature type="active site" description="For OMPdecase activity" evidence="8">
    <location>
        <position position="68"/>
    </location>
</feature>
<evidence type="ECO:0000256" key="1">
    <source>
        <dbReference type="ARBA" id="ARBA00002356"/>
    </source>
</evidence>
<dbReference type="GO" id="GO:0006207">
    <property type="term" value="P:'de novo' pyrimidine nucleobase biosynthetic process"/>
    <property type="evidence" value="ECO:0007669"/>
    <property type="project" value="InterPro"/>
</dbReference>
<protein>
    <recommendedName>
        <fullName evidence="7">Orotidine 5'-phosphate decarboxylase</fullName>
        <ecNumber evidence="7">4.1.1.23</ecNumber>
    </recommendedName>
    <alternativeName>
        <fullName evidence="7">OMP decarboxylase</fullName>
        <shortName evidence="7">OMPDCase</shortName>
        <shortName evidence="7">OMPdecase</shortName>
    </alternativeName>
</protein>
<dbReference type="SUPFAM" id="SSF51366">
    <property type="entry name" value="Ribulose-phoshate binding barrel"/>
    <property type="match status" value="1"/>
</dbReference>
<feature type="binding site" evidence="7 9">
    <location>
        <position position="213"/>
    </location>
    <ligand>
        <name>substrate</name>
    </ligand>
</feature>
<dbReference type="InterPro" id="IPR047596">
    <property type="entry name" value="OMPdecase_bac"/>
</dbReference>
<comment type="pathway">
    <text evidence="2 7 10">Pyrimidine metabolism; UMP biosynthesis via de novo pathway; UMP from orotate: step 2/2.</text>
</comment>
<keyword evidence="5 7" id="KW-0456">Lyase</keyword>
<evidence type="ECO:0000256" key="7">
    <source>
        <dbReference type="HAMAP-Rule" id="MF_01200"/>
    </source>
</evidence>
<evidence type="ECO:0000256" key="2">
    <source>
        <dbReference type="ARBA" id="ARBA00004861"/>
    </source>
</evidence>
<feature type="binding site" evidence="7 9">
    <location>
        <position position="35"/>
    </location>
    <ligand>
        <name>substrate</name>
    </ligand>
</feature>
<dbReference type="PROSITE" id="PS00156">
    <property type="entry name" value="OMPDECASE"/>
    <property type="match status" value="1"/>
</dbReference>
<sequence length="241" mass="26482">MKDLKGRLIFPLDFSHLDEAVFWVERLNPFVGVFKIGLELFVKEGPKAIEVIKKKGASQIFLDLKLFDIPNTVAGAVRSASAYGVDYLTVHILAGRRALEEALKTSQGGVKILGVTLLTSLDKADLLELGFNGELLYKTEDLVYRLTLLANIVGCDGIVCSAKEVGLIKNSFPHLLTVVPGIRLEDRNLDDQVRTATPYEAIKAGADLLVVGRPIRNSPMPEEICLIILQEIEKALEEKNG</sequence>
<keyword evidence="4 7" id="KW-0665">Pyrimidine biosynthesis</keyword>
<feature type="binding site" evidence="7 9">
    <location>
        <position position="192"/>
    </location>
    <ligand>
        <name>substrate</name>
    </ligand>
</feature>
<dbReference type="GO" id="GO:0005829">
    <property type="term" value="C:cytosol"/>
    <property type="evidence" value="ECO:0007669"/>
    <property type="project" value="TreeGrafter"/>
</dbReference>
<evidence type="ECO:0000256" key="3">
    <source>
        <dbReference type="ARBA" id="ARBA00022793"/>
    </source>
</evidence>
<dbReference type="CDD" id="cd04725">
    <property type="entry name" value="OMP_decarboxylase_like"/>
    <property type="match status" value="1"/>
</dbReference>
<dbReference type="PANTHER" id="PTHR32119">
    <property type="entry name" value="OROTIDINE 5'-PHOSPHATE DECARBOXYLASE"/>
    <property type="match status" value="1"/>
</dbReference>
<feature type="binding site" evidence="7 9">
    <location>
        <position position="212"/>
    </location>
    <ligand>
        <name>substrate</name>
    </ligand>
</feature>
<comment type="subunit">
    <text evidence="7">Homodimer.</text>
</comment>
<reference evidence="12" key="1">
    <citation type="journal article" date="2020" name="mSystems">
        <title>Genome- and Community-Level Interaction Insights into Carbon Utilization and Element Cycling Functions of Hydrothermarchaeota in Hydrothermal Sediment.</title>
        <authorList>
            <person name="Zhou Z."/>
            <person name="Liu Y."/>
            <person name="Xu W."/>
            <person name="Pan J."/>
            <person name="Luo Z.H."/>
            <person name="Li M."/>
        </authorList>
    </citation>
    <scope>NUCLEOTIDE SEQUENCE [LARGE SCALE GENOMIC DNA]</scope>
    <source>
        <strain evidence="12">SpSt-605</strain>
    </source>
</reference>
<dbReference type="UniPathway" id="UPA00070">
    <property type="reaction ID" value="UER00120"/>
</dbReference>
<feature type="binding site" evidence="7 9">
    <location>
        <position position="13"/>
    </location>
    <ligand>
        <name>substrate</name>
    </ligand>
</feature>
<dbReference type="NCBIfam" id="NF001273">
    <property type="entry name" value="PRK00230.1"/>
    <property type="match status" value="1"/>
</dbReference>
<evidence type="ECO:0000256" key="5">
    <source>
        <dbReference type="ARBA" id="ARBA00023239"/>
    </source>
</evidence>
<evidence type="ECO:0000256" key="8">
    <source>
        <dbReference type="PIRSR" id="PIRSR614732-1"/>
    </source>
</evidence>
<feature type="active site" description="For OMPdecase activity" evidence="8">
    <location>
        <position position="65"/>
    </location>
</feature>
<evidence type="ECO:0000313" key="12">
    <source>
        <dbReference type="EMBL" id="HGV55820.1"/>
    </source>
</evidence>
<dbReference type="Pfam" id="PF00215">
    <property type="entry name" value="OMPdecase"/>
    <property type="match status" value="1"/>
</dbReference>
<evidence type="ECO:0000256" key="10">
    <source>
        <dbReference type="RuleBase" id="RU000512"/>
    </source>
</evidence>
<proteinExistence type="inferred from homology"/>
<dbReference type="InterPro" id="IPR001754">
    <property type="entry name" value="OMPdeCOase_dom"/>
</dbReference>
<comment type="function">
    <text evidence="1 7">Catalyzes the decarboxylation of orotidine 5'-monophosphate (OMP) to uridine 5'-monophosphate (UMP).</text>
</comment>
<organism evidence="12">
    <name type="scientific">Caldimicrobium thiodismutans</name>
    <dbReference type="NCBI Taxonomy" id="1653476"/>
    <lineage>
        <taxon>Bacteria</taxon>
        <taxon>Pseudomonadati</taxon>
        <taxon>Thermodesulfobacteriota</taxon>
        <taxon>Thermodesulfobacteria</taxon>
        <taxon>Thermodesulfobacteriales</taxon>
        <taxon>Thermodesulfobacteriaceae</taxon>
        <taxon>Caldimicrobium</taxon>
    </lineage>
</organism>
<evidence type="ECO:0000256" key="6">
    <source>
        <dbReference type="ARBA" id="ARBA00049157"/>
    </source>
</evidence>
<feature type="binding site" evidence="7 9">
    <location>
        <position position="119"/>
    </location>
    <ligand>
        <name>substrate</name>
    </ligand>
</feature>
<evidence type="ECO:0000256" key="4">
    <source>
        <dbReference type="ARBA" id="ARBA00022975"/>
    </source>
</evidence>
<gene>
    <name evidence="7" type="primary">pyrF</name>
    <name evidence="12" type="ORF">ENT73_07075</name>
</gene>
<comment type="similarity">
    <text evidence="7">Belongs to the OMP decarboxylase family. Type 1 subfamily.</text>
</comment>
<keyword evidence="3 7" id="KW-0210">Decarboxylase</keyword>
<dbReference type="EMBL" id="DSZU01000129">
    <property type="protein sequence ID" value="HGV55820.1"/>
    <property type="molecule type" value="Genomic_DNA"/>
</dbReference>
<dbReference type="HAMAP" id="MF_01200_B">
    <property type="entry name" value="OMPdecase_type1_B"/>
    <property type="match status" value="1"/>
</dbReference>
<dbReference type="InterPro" id="IPR011060">
    <property type="entry name" value="RibuloseP-bd_barrel"/>
</dbReference>
<feature type="binding site" evidence="7 9">
    <location>
        <position position="183"/>
    </location>
    <ligand>
        <name>substrate</name>
    </ligand>
</feature>
<comment type="caution">
    <text evidence="12">The sequence shown here is derived from an EMBL/GenBank/DDBJ whole genome shotgun (WGS) entry which is preliminary data.</text>
</comment>
<comment type="catalytic activity">
    <reaction evidence="6 7 10">
        <text>orotidine 5'-phosphate + H(+) = UMP + CO2</text>
        <dbReference type="Rhea" id="RHEA:11596"/>
        <dbReference type="ChEBI" id="CHEBI:15378"/>
        <dbReference type="ChEBI" id="CHEBI:16526"/>
        <dbReference type="ChEBI" id="CHEBI:57538"/>
        <dbReference type="ChEBI" id="CHEBI:57865"/>
        <dbReference type="EC" id="4.1.1.23"/>
    </reaction>
</comment>
<dbReference type="PANTHER" id="PTHR32119:SF2">
    <property type="entry name" value="OROTIDINE 5'-PHOSPHATE DECARBOXYLASE"/>
    <property type="match status" value="1"/>
</dbReference>
<dbReference type="InterPro" id="IPR013785">
    <property type="entry name" value="Aldolase_TIM"/>
</dbReference>
<dbReference type="EC" id="4.1.1.23" evidence="7"/>
<dbReference type="Gene3D" id="3.20.20.70">
    <property type="entry name" value="Aldolase class I"/>
    <property type="match status" value="1"/>
</dbReference>
<feature type="domain" description="Orotidine 5'-phosphate decarboxylase" evidence="11">
    <location>
        <begin position="7"/>
        <end position="228"/>
    </location>
</feature>